<evidence type="ECO:0000259" key="1">
    <source>
        <dbReference type="Pfam" id="PF26133"/>
    </source>
</evidence>
<dbReference type="Proteomes" id="UP001443914">
    <property type="component" value="Unassembled WGS sequence"/>
</dbReference>
<organism evidence="2 3">
    <name type="scientific">Saponaria officinalis</name>
    <name type="common">Common soapwort</name>
    <name type="synonym">Lychnis saponaria</name>
    <dbReference type="NCBI Taxonomy" id="3572"/>
    <lineage>
        <taxon>Eukaryota</taxon>
        <taxon>Viridiplantae</taxon>
        <taxon>Streptophyta</taxon>
        <taxon>Embryophyta</taxon>
        <taxon>Tracheophyta</taxon>
        <taxon>Spermatophyta</taxon>
        <taxon>Magnoliopsida</taxon>
        <taxon>eudicotyledons</taxon>
        <taxon>Gunneridae</taxon>
        <taxon>Pentapetalae</taxon>
        <taxon>Caryophyllales</taxon>
        <taxon>Caryophyllaceae</taxon>
        <taxon>Caryophylleae</taxon>
        <taxon>Saponaria</taxon>
    </lineage>
</organism>
<comment type="caution">
    <text evidence="2">The sequence shown here is derived from an EMBL/GenBank/DDBJ whole genome shotgun (WGS) entry which is preliminary data.</text>
</comment>
<dbReference type="PANTHER" id="PTHR33018:SF37">
    <property type="entry name" value="TRANSPOSASE TNP1_EN_SPM-LIKE DOMAIN-CONTAINING PROTEIN"/>
    <property type="match status" value="1"/>
</dbReference>
<name>A0AAW1HNV9_SAPOF</name>
<dbReference type="EMBL" id="JBDFQZ010000011">
    <property type="protein sequence ID" value="KAK9678155.1"/>
    <property type="molecule type" value="Genomic_DNA"/>
</dbReference>
<dbReference type="PANTHER" id="PTHR33018">
    <property type="entry name" value="OS10G0338966 PROTEIN-RELATED"/>
    <property type="match status" value="1"/>
</dbReference>
<gene>
    <name evidence="2" type="ORF">RND81_11G191600</name>
</gene>
<evidence type="ECO:0000313" key="3">
    <source>
        <dbReference type="Proteomes" id="UP001443914"/>
    </source>
</evidence>
<proteinExistence type="predicted"/>
<evidence type="ECO:0000313" key="2">
    <source>
        <dbReference type="EMBL" id="KAK9678155.1"/>
    </source>
</evidence>
<dbReference type="AlphaFoldDB" id="A0AAW1HNV9"/>
<protein>
    <recommendedName>
        <fullName evidence="1">DUF8039 domain-containing protein</fullName>
    </recommendedName>
</protein>
<sequence>MHLSYWIVLHASLAPQSKFLFYLLSLLPEPRYNPLSIMDDNNDYSCDDYNDDEDSEDAIDDAPYDDELEEDIGDPEDIADEIEECLRFQNREGVCAKEGLQPEGNEFQSQCILRLINSIVQQFHIPDEKRLRKNFFTSVAKRFRDFKSKLVSGWITKTRKRSKFEDGREPHEIWKHIKVEDRKLFQQLKNSSPAKKKREKAVECAKKNEHYHRLGQNDFNAARSIWIKDGYYPGSTPTTIVNSTITVDVNRADDWFCAMHSKDKKTGQYVIKKPETKEVAEKYIELRGKQVKGDFTGEGSKDALYYALGEKDDHPSRARGFGGVNMSVKFAFGDQMGNNKRMRKSRASLEDREALKNEIREELRNEMKEQVRSSVSSILHKIGVPAVDKLTFDRLSDSGGGTETCLIKAQKQPGPSLQQKFKNDNPCRLLLKDPHSGVIYEVARGKTFPGEVCHQGSVGPDEIRVKVSIVPQEFESLPLPVPVSAYDLYLLRDAVGSFVPWPIALLRLDDEGELKDKEVGIMGSNSHYSKLSATPKKAPTRDSIVESLSQDCQWLNSLVGTMGDGETYTVHFDVNLFYYSKETKIEVYKDDLKQFIKGCELNISII</sequence>
<dbReference type="InterPro" id="IPR058352">
    <property type="entry name" value="DUF8039"/>
</dbReference>
<keyword evidence="3" id="KW-1185">Reference proteome</keyword>
<feature type="domain" description="DUF8039" evidence="1">
    <location>
        <begin position="420"/>
        <end position="507"/>
    </location>
</feature>
<dbReference type="Pfam" id="PF26133">
    <property type="entry name" value="DUF8039"/>
    <property type="match status" value="1"/>
</dbReference>
<accession>A0AAW1HNV9</accession>
<reference evidence="2" key="1">
    <citation type="submission" date="2024-03" db="EMBL/GenBank/DDBJ databases">
        <title>WGS assembly of Saponaria officinalis var. Norfolk2.</title>
        <authorList>
            <person name="Jenkins J."/>
            <person name="Shu S."/>
            <person name="Grimwood J."/>
            <person name="Barry K."/>
            <person name="Goodstein D."/>
            <person name="Schmutz J."/>
            <person name="Leebens-Mack J."/>
            <person name="Osbourn A."/>
        </authorList>
    </citation>
    <scope>NUCLEOTIDE SEQUENCE [LARGE SCALE GENOMIC DNA]</scope>
    <source>
        <strain evidence="2">JIC</strain>
    </source>
</reference>